<sequence>MDSDWQNRIEQNSRNDAWVWAPVSWEWWQVIQLVLAIIGILGNLLVMLVIFWPGRRRCATDILIGALAAADFLASIFFIPHRQVIQLPDTIAGELYCRIIQTSVLVRISISASIFTLTTISIERLMAVRFPIWFQRLFSPKRISIAVIVIWIAAFIVNIQSLYAYFVTEDRQCVLSFPLAFHRFLDVCLFILEYSLPVVVMVTSHAWTIYILRQRQATSLRQVIKGRVLQTLLIVIITFIICHTPLWFSLLVFNFGDFQFTHFFNLLSQCFVILRFANFCVNPFIYAARMPKFRKALKDLFMRNSIRGSRGIHSLFAGDGEGGTSDTRDTRANATETFEA</sequence>
<evidence type="ECO:0000256" key="2">
    <source>
        <dbReference type="ARBA" id="ARBA00022692"/>
    </source>
</evidence>
<dbReference type="Gene3D" id="1.20.1070.10">
    <property type="entry name" value="Rhodopsin 7-helix transmembrane proteins"/>
    <property type="match status" value="1"/>
</dbReference>
<dbReference type="Proteomes" id="UP000007110">
    <property type="component" value="Unassembled WGS sequence"/>
</dbReference>
<dbReference type="CDD" id="cd00637">
    <property type="entry name" value="7tm_classA_rhodopsin-like"/>
    <property type="match status" value="1"/>
</dbReference>
<dbReference type="GO" id="GO:0004930">
    <property type="term" value="F:G protein-coupled receptor activity"/>
    <property type="evidence" value="ECO:0007669"/>
    <property type="project" value="InterPro"/>
</dbReference>
<dbReference type="PANTHER" id="PTHR45698:SF1">
    <property type="entry name" value="TRACE AMINE-ASSOCIATED RECEPTOR 13C-LIKE"/>
    <property type="match status" value="1"/>
</dbReference>
<evidence type="ECO:0000256" key="4">
    <source>
        <dbReference type="ARBA" id="ARBA00023136"/>
    </source>
</evidence>
<dbReference type="PRINTS" id="PR00237">
    <property type="entry name" value="GPCRRHODOPSN"/>
</dbReference>
<feature type="transmembrane region" description="Helical" evidence="6">
    <location>
        <begin position="143"/>
        <end position="164"/>
    </location>
</feature>
<evidence type="ECO:0000256" key="6">
    <source>
        <dbReference type="SAM" id="Phobius"/>
    </source>
</evidence>
<comment type="subcellular location">
    <subcellularLocation>
        <location evidence="1">Membrane</location>
    </subcellularLocation>
</comment>
<dbReference type="InterPro" id="IPR017452">
    <property type="entry name" value="GPCR_Rhodpsn_7TM"/>
</dbReference>
<feature type="transmembrane region" description="Helical" evidence="6">
    <location>
        <begin position="27"/>
        <end position="50"/>
    </location>
</feature>
<evidence type="ECO:0000259" key="7">
    <source>
        <dbReference type="PROSITE" id="PS50262"/>
    </source>
</evidence>
<feature type="transmembrane region" description="Helical" evidence="6">
    <location>
        <begin position="62"/>
        <end position="79"/>
    </location>
</feature>
<proteinExistence type="predicted"/>
<dbReference type="AlphaFoldDB" id="A0A7M7T0Z7"/>
<evidence type="ECO:0000256" key="1">
    <source>
        <dbReference type="ARBA" id="ARBA00004370"/>
    </source>
</evidence>
<keyword evidence="4 6" id="KW-0472">Membrane</keyword>
<dbReference type="GeneID" id="115925910"/>
<dbReference type="RefSeq" id="XP_030845814.1">
    <property type="nucleotide sequence ID" value="XM_030989954.1"/>
</dbReference>
<keyword evidence="3 6" id="KW-1133">Transmembrane helix</keyword>
<dbReference type="PROSITE" id="PS50262">
    <property type="entry name" value="G_PROTEIN_RECEP_F1_2"/>
    <property type="match status" value="1"/>
</dbReference>
<dbReference type="OrthoDB" id="6022667at2759"/>
<feature type="transmembrane region" description="Helical" evidence="6">
    <location>
        <begin position="99"/>
        <end position="122"/>
    </location>
</feature>
<dbReference type="PANTHER" id="PTHR45698">
    <property type="entry name" value="TRACE AMINE-ASSOCIATED RECEPTOR 19N-RELATED"/>
    <property type="match status" value="1"/>
</dbReference>
<evidence type="ECO:0000313" key="8">
    <source>
        <dbReference type="EnsemblMetazoa" id="XP_030845814"/>
    </source>
</evidence>
<keyword evidence="9" id="KW-1185">Reference proteome</keyword>
<keyword evidence="2 6" id="KW-0812">Transmembrane</keyword>
<dbReference type="Pfam" id="PF00001">
    <property type="entry name" value="7tm_1"/>
    <property type="match status" value="1"/>
</dbReference>
<reference evidence="8" key="2">
    <citation type="submission" date="2021-01" db="UniProtKB">
        <authorList>
            <consortium name="EnsemblMetazoa"/>
        </authorList>
    </citation>
    <scope>IDENTIFICATION</scope>
</reference>
<name>A0A7M7T0Z7_STRPU</name>
<dbReference type="SUPFAM" id="SSF81321">
    <property type="entry name" value="Family A G protein-coupled receptor-like"/>
    <property type="match status" value="1"/>
</dbReference>
<protein>
    <recommendedName>
        <fullName evidence="7">G-protein coupled receptors family 1 profile domain-containing protein</fullName>
    </recommendedName>
</protein>
<feature type="transmembrane region" description="Helical" evidence="6">
    <location>
        <begin position="184"/>
        <end position="212"/>
    </location>
</feature>
<dbReference type="KEGG" id="spu:115925910"/>
<evidence type="ECO:0000256" key="5">
    <source>
        <dbReference type="SAM" id="MobiDB-lite"/>
    </source>
</evidence>
<evidence type="ECO:0000256" key="3">
    <source>
        <dbReference type="ARBA" id="ARBA00022989"/>
    </source>
</evidence>
<organism evidence="8 9">
    <name type="scientific">Strongylocentrotus purpuratus</name>
    <name type="common">Purple sea urchin</name>
    <dbReference type="NCBI Taxonomy" id="7668"/>
    <lineage>
        <taxon>Eukaryota</taxon>
        <taxon>Metazoa</taxon>
        <taxon>Echinodermata</taxon>
        <taxon>Eleutherozoa</taxon>
        <taxon>Echinozoa</taxon>
        <taxon>Echinoidea</taxon>
        <taxon>Euechinoidea</taxon>
        <taxon>Echinacea</taxon>
        <taxon>Camarodonta</taxon>
        <taxon>Echinidea</taxon>
        <taxon>Strongylocentrotidae</taxon>
        <taxon>Strongylocentrotus</taxon>
    </lineage>
</organism>
<feature type="region of interest" description="Disordered" evidence="5">
    <location>
        <begin position="317"/>
        <end position="340"/>
    </location>
</feature>
<accession>A0A7M7T0Z7</accession>
<dbReference type="EnsemblMetazoa" id="XM_030989954">
    <property type="protein sequence ID" value="XP_030845814"/>
    <property type="gene ID" value="LOC115925910"/>
</dbReference>
<dbReference type="GO" id="GO:0016020">
    <property type="term" value="C:membrane"/>
    <property type="evidence" value="ECO:0007669"/>
    <property type="project" value="UniProtKB-SubCell"/>
</dbReference>
<dbReference type="InterPro" id="IPR000276">
    <property type="entry name" value="GPCR_Rhodpsn"/>
</dbReference>
<feature type="transmembrane region" description="Helical" evidence="6">
    <location>
        <begin position="232"/>
        <end position="254"/>
    </location>
</feature>
<dbReference type="FunCoup" id="A0A7M7T0Z7">
    <property type="interactions" value="43"/>
</dbReference>
<reference evidence="9" key="1">
    <citation type="submission" date="2015-02" db="EMBL/GenBank/DDBJ databases">
        <title>Genome sequencing for Strongylocentrotus purpuratus.</title>
        <authorList>
            <person name="Murali S."/>
            <person name="Liu Y."/>
            <person name="Vee V."/>
            <person name="English A."/>
            <person name="Wang M."/>
            <person name="Skinner E."/>
            <person name="Han Y."/>
            <person name="Muzny D.M."/>
            <person name="Worley K.C."/>
            <person name="Gibbs R.A."/>
        </authorList>
    </citation>
    <scope>NUCLEOTIDE SEQUENCE</scope>
</reference>
<dbReference type="InParanoid" id="A0A7M7T0Z7"/>
<feature type="domain" description="G-protein coupled receptors family 1 profile" evidence="7">
    <location>
        <begin position="42"/>
        <end position="286"/>
    </location>
</feature>
<evidence type="ECO:0000313" key="9">
    <source>
        <dbReference type="Proteomes" id="UP000007110"/>
    </source>
</evidence>
<dbReference type="SMART" id="SM01381">
    <property type="entry name" value="7TM_GPCR_Srsx"/>
    <property type="match status" value="1"/>
</dbReference>
<feature type="transmembrane region" description="Helical" evidence="6">
    <location>
        <begin position="266"/>
        <end position="288"/>
    </location>
</feature>